<proteinExistence type="predicted"/>
<evidence type="ECO:0000256" key="1">
    <source>
        <dbReference type="SAM" id="SignalP"/>
    </source>
</evidence>
<dbReference type="EMBL" id="FNBL01000001">
    <property type="protein sequence ID" value="SDE77295.1"/>
    <property type="molecule type" value="Genomic_DNA"/>
</dbReference>
<feature type="chain" id="PRO_5010296097" evidence="1">
    <location>
        <begin position="22"/>
        <end position="180"/>
    </location>
</feature>
<sequence length="180" mass="19366">MSFHKKQSAILALFTATSLMAAPICAAPLDIADVTVVTNLEAVEANALDRWPEIAGDLTIAITSGLADHLQEGGDYHITVDVTEISNAGTTLLGNDGAFNQLNGWVYIDGPDSEEPLKKMWIELSAEEGATLAPSDITIVAPKRIAFYDALVTAFTYKVVSEVSELQTEWLVPEQAEENT</sequence>
<keyword evidence="1" id="KW-0732">Signal</keyword>
<dbReference type="Proteomes" id="UP000182284">
    <property type="component" value="Unassembled WGS sequence"/>
</dbReference>
<organism evidence="2 3">
    <name type="scientific">Celeribacter baekdonensis</name>
    <dbReference type="NCBI Taxonomy" id="875171"/>
    <lineage>
        <taxon>Bacteria</taxon>
        <taxon>Pseudomonadati</taxon>
        <taxon>Pseudomonadota</taxon>
        <taxon>Alphaproteobacteria</taxon>
        <taxon>Rhodobacterales</taxon>
        <taxon>Roseobacteraceae</taxon>
        <taxon>Celeribacter</taxon>
    </lineage>
</organism>
<name>A0A1G7FNQ5_9RHOB</name>
<dbReference type="AlphaFoldDB" id="A0A1G7FNQ5"/>
<dbReference type="RefSeq" id="WP_074640126.1">
    <property type="nucleotide sequence ID" value="NZ_FNBL01000001.1"/>
</dbReference>
<evidence type="ECO:0000313" key="3">
    <source>
        <dbReference type="Proteomes" id="UP000182284"/>
    </source>
</evidence>
<gene>
    <name evidence="2" type="ORF">SAMN04488117_101163</name>
</gene>
<accession>A0A1G7FNQ5</accession>
<evidence type="ECO:0000313" key="2">
    <source>
        <dbReference type="EMBL" id="SDE77295.1"/>
    </source>
</evidence>
<feature type="signal peptide" evidence="1">
    <location>
        <begin position="1"/>
        <end position="21"/>
    </location>
</feature>
<protein>
    <submittedName>
        <fullName evidence="2">Uncharacterized protein</fullName>
    </submittedName>
</protein>
<reference evidence="2 3" key="1">
    <citation type="submission" date="2016-10" db="EMBL/GenBank/DDBJ databases">
        <authorList>
            <person name="de Groot N.N."/>
        </authorList>
    </citation>
    <scope>NUCLEOTIDE SEQUENCE [LARGE SCALE GENOMIC DNA]</scope>
    <source>
        <strain evidence="2 3">DSM 27375</strain>
    </source>
</reference>
<dbReference type="OrthoDB" id="7864938at2"/>